<proteinExistence type="predicted"/>
<name>A0ACC0VPS3_9STRA</name>
<dbReference type="Proteomes" id="UP001163321">
    <property type="component" value="Chromosome 8"/>
</dbReference>
<accession>A0ACC0VPS3</accession>
<organism evidence="1 2">
    <name type="scientific">Peronosclerospora sorghi</name>
    <dbReference type="NCBI Taxonomy" id="230839"/>
    <lineage>
        <taxon>Eukaryota</taxon>
        <taxon>Sar</taxon>
        <taxon>Stramenopiles</taxon>
        <taxon>Oomycota</taxon>
        <taxon>Peronosporomycetes</taxon>
        <taxon>Peronosporales</taxon>
        <taxon>Peronosporaceae</taxon>
        <taxon>Peronosclerospora</taxon>
    </lineage>
</organism>
<dbReference type="EMBL" id="CM047587">
    <property type="protein sequence ID" value="KAI9907970.1"/>
    <property type="molecule type" value="Genomic_DNA"/>
</dbReference>
<evidence type="ECO:0000313" key="1">
    <source>
        <dbReference type="EMBL" id="KAI9907970.1"/>
    </source>
</evidence>
<evidence type="ECO:0000313" key="2">
    <source>
        <dbReference type="Proteomes" id="UP001163321"/>
    </source>
</evidence>
<protein>
    <submittedName>
        <fullName evidence="1">Uncharacterized protein</fullName>
    </submittedName>
</protein>
<keyword evidence="2" id="KW-1185">Reference proteome</keyword>
<gene>
    <name evidence="1" type="ORF">PsorP6_004642</name>
</gene>
<reference evidence="1 2" key="1">
    <citation type="journal article" date="2022" name="bioRxiv">
        <title>The genome of the oomycete Peronosclerospora sorghi, a cosmopolitan pathogen of maize and sorghum, is inflated with dispersed pseudogenes.</title>
        <authorList>
            <person name="Fletcher K."/>
            <person name="Martin F."/>
            <person name="Isakeit T."/>
            <person name="Cavanaugh K."/>
            <person name="Magill C."/>
            <person name="Michelmore R."/>
        </authorList>
    </citation>
    <scope>NUCLEOTIDE SEQUENCE [LARGE SCALE GENOMIC DNA]</scope>
    <source>
        <strain evidence="1">P6</strain>
    </source>
</reference>
<sequence length="3145" mass="351738">MMNTTESSLTTRCSVCDGIYHTSCLFKLENAKKIEQLKLQGHFTCIKCRFKMKKNSGEEVRVVEEDILPVMVPALAFPYIKKSRIAGETKALPVFSQKSTENGNIDESIMDHSYINKWKVFSTSVEVCTTCRQVQIALEETLMCSKCHNARLHRRCVEPKQERKKGIKRRRTNGRTSRKRCRASSAASLSWCVPCLVENSRPVEHFSGGSIETRTIAMLVNVQSIEKDKDIRWWKECSVCLKRFCFQDFCDPKETDANVKTECACDEGEEKWCCGHCAPFTRSIAAHDLVTMLICDGCEGEFDMAVVEPHLAEAPEGEWFCPHCCLITAPVSANAANLPEYVTVLICDRCEGEFDMARMHPPLQSIPEGNWFCGTCVAEINRSANISNADKSTAPCAPMMLFHCDWCGNDYDMNLLNPPLSEIPSGKWCCPSCTSTNFPSKGKVGKSKRRRVSKQQSGAPAQFASILGNDGVVTVLLCDGCNHEFNPLTLHPPLFSLPKSEWFCPACCSARSTALAAVQTCVGCDTKFNVSRKAVDQVYDPRGMMDGVMLCEACRNLQIGYTRRRLVPTISISDESNASFKATIDRKRRQKDGGTSDPLGNSKKPKTSLSGPPVTDSDPAGVEPIDHGVIDSSKTPRVLIPKPIALMARSSGQHLALNETKSTSDWSSTTPTVLFADSTHDYPIECVDDFEDSPIFIICDICCGEFKMLDVIGTNDADAVPARPWFCKTCLRALKRSRKKRPRFSKQMVAEMQIHGHLLRATSAKDSDLHAMFRRGNPPKSLDERREMYELVGKSVGVYLEWDKHWCMGRVMAFHATHPSMHHTIRFDDGVVASLPLYAFALVIGTRTMLYVKVPALQNRWWPAQILRLNSLAWNLLMPVHREQVRAREHFRFVRIFTYDDRHMSCWVPKYLCRSLKRFVPPSSLDSTPTKMVDAAEDAFSKSVQKAQREIEFEIECLDSVFQALLAGFRRLLATTEYQAPHEEVKNDRQKLRHADFDNHCTQFAEAMVGKFVTVTLAGECGLSPGKFLVNEFDAATKRHVISPSTDTGGASGTCKATVDLLEATDGIVYHFEDASVLSEVAIVLELSGSDLGRDIPGEFPSKELLEKAIIQETEGLQNSVDLVAATRKRDDKDASYTCSYCLLAPDENQGECDLHDTKRDRKLEDLTVCIKCSRRFHTSCCDPPHAPISLVNSEDGTALTTDLKIPYVCGDCTACSGCGRQSDPNLSVCDERRPPNDPMRRTGDDWKSRWYQWRLPLETAALCTKCIPYYKANRFCGVCYRVLDNDQSTVRVDLLACSTCHHWIHADCEPDPHPAFRALESPSAFTLDVITEVSKEQSLYDPRASDNLKELTPAASSCREGEQEEFKMSPSSKTPGSKDDGIVKTAKQVDEDFARNLRFEAEYDPKAMHNYECLTCRKVRMLHILHRLGAEDKLDLFKEPVTETIAPTYFDIIKSPMDLSTMRQKILDGIYTHVNFRTFRDDFELMCLNAVTFNSKERDFLVWREAWRFYGQGQRILRQTAPKARMKQRGGPYYDALLVAAKRQLPNNSALAGKPQSSVNPVEINGDGGDNEEDEELEEDEDVENGSDAGSDALSRGNGTPDNTSTTPAGLARAVAVETLSVDDSDLRSDVVEPTKKPQESDSASDIAHSSAATSTMSVVTPSLPAYCSVTKDGSDFQTKLRVSYASRVPFFQLALTRPSAHEFCWLDVCAICGSAGVETDLIFCVDCGEGFHSFCVPGMNSTRVEYSEQMRAYWRCFNCKICEICGRPGAGCEGDRRIARVATAGSMDVSLPDTKVETDMTNELSVVEPLVLCAHCDRGYHGSCLVPSIRLPRTSDKSSTAPSIYCSSCVCCTSCSDSQGDSVESVDSGELKRDKLESLERTYSYEQTKCLRCHNRTKREAQTQQNRIRLLTEVWTADALNTKRDAEKCPLCRRKWDADLEELMQCDACERWVHPPCDALLKAEPKRYHTLVSDPSAVYVCAACRPLEREHLTGLTSDGERWRCQVLVAEIQRKRLQCDASWKETQTQLQQFEHWKRLADHMPVYLHVLHLGNECLRHLAYRSLNFQSDWYRLTKLEELKASGVVIPEWLLRKANRYLRFKRYARGPRLATRRRERTMAYYHSIQAIGLKTPEDASATCAIVSEAASSAALLACVHLLYGWRPLPEVVIHLLSSDEQGSEGRKLDESLLKRLRTDERVESDEVALTLKLKEEIVTINKQYDRQVAKELDGRKMPIETKVDVTPATANAPASTVITCKAAPSSGPERNSDVSPTMVQSKNEDRNDTVAPASNRYITQTLLVSSRGGQGLSVHMTTAPPLRGWLTTIDGDEVGSLRNATALEEDTRFCALCFLIGDNTACGRLLYTEADTWIHVNCILWSREVYEDSSGVLQRCSKAKYQSRLVRCDACGLVGATLGCCISRCTSRFHFPCAVDAGVAFLASGESCCPLKAHRDLVARRLNATDGMSLASVPGAAEARWNVLVQSALEDEDVNVIDAVSGGEDEACTCVDTMQRENRDVATIDDDKNRVLDISHSDNTTKLGAASATVNGAKNGEVSPISGRKDQGVTMTSEDGALEPHQDEMKLTDERSEASIQQTQQVLPVIDPRAEPRRSLFSDPPLVTVAEVKKKKRAELKRCIEPRPMCYRVGALTVHSLGHVFVGNPSFHTRTAIYPLGFRSSRIFWSTVHLETRCLYECVISSTEIEKRHRKLEKKIEESDDDESSDHKQQRPRVVFKIIASDDQDRPIVAFSPDDALIELRSRVVSLYEEQRGFSGTSRHMNQTAMEETEQNPFLKRSTWLSLTLSGDYFFGFGMTEISHHIEKLPYAATCAVSRRAIVWKLRQQQQRQGQSPLASSAAATWSSGSLKRSRETIELGTAVASEADSASVQDMEEEKRYEFTQELPSAEDFRAAERVMEQLVRAEQRAQQSSGCARTDGFEGNRLFGTPKKRVKTMPRRQVLNKEATNEPVPGSSSSGIAGSTTTAMDIEHLPITMQYRELRRRPFDERMLVHKSSIHGYGLFLKEPVSEGQMIVEYQGQIIDQSVADERERRYEEQGVGSCYMFRLDENTIIDATRCGNLARFINHSCDPKAFARIVAVEGGDKKIVIFAKRAIAAGDEVTYDYKFPIEDEAIRCDCNASNCIGRMN</sequence>
<comment type="caution">
    <text evidence="1">The sequence shown here is derived from an EMBL/GenBank/DDBJ whole genome shotgun (WGS) entry which is preliminary data.</text>
</comment>